<evidence type="ECO:0000256" key="1">
    <source>
        <dbReference type="SAM" id="Coils"/>
    </source>
</evidence>
<name>A0A1I0RQ79_9FIRM</name>
<evidence type="ECO:0000313" key="2">
    <source>
        <dbReference type="EMBL" id="SEW43246.1"/>
    </source>
</evidence>
<dbReference type="RefSeq" id="WP_092457314.1">
    <property type="nucleotide sequence ID" value="NZ_FOJI01000020.1"/>
</dbReference>
<sequence>MTKNIFWIFEITIKEGQVDNLKKLMTEMVEATKENEQCTMAYEWTISEDNKKCHTHECYVDSEATLTHLATFTSQYAARLMETGDATSFVVYGNPNVEVKKILDGFGAVYMTPIGGFIR</sequence>
<dbReference type="OrthoDB" id="2082794at2"/>
<dbReference type="Gene3D" id="3.30.70.100">
    <property type="match status" value="1"/>
</dbReference>
<organism evidence="2 3">
    <name type="scientific">[Clostridium] fimetarium</name>
    <dbReference type="NCBI Taxonomy" id="99656"/>
    <lineage>
        <taxon>Bacteria</taxon>
        <taxon>Bacillati</taxon>
        <taxon>Bacillota</taxon>
        <taxon>Clostridia</taxon>
        <taxon>Lachnospirales</taxon>
        <taxon>Lachnospiraceae</taxon>
    </lineage>
</organism>
<dbReference type="EMBL" id="FOJI01000020">
    <property type="protein sequence ID" value="SEW43246.1"/>
    <property type="molecule type" value="Genomic_DNA"/>
</dbReference>
<dbReference type="STRING" id="99656.SAMN05421659_12049"/>
<dbReference type="AlphaFoldDB" id="A0A1I0RQ79"/>
<evidence type="ECO:0008006" key="4">
    <source>
        <dbReference type="Google" id="ProtNLM"/>
    </source>
</evidence>
<protein>
    <recommendedName>
        <fullName evidence="4">Quinol monooxygenase YgiN</fullName>
    </recommendedName>
</protein>
<proteinExistence type="predicted"/>
<keyword evidence="3" id="KW-1185">Reference proteome</keyword>
<evidence type="ECO:0000313" key="3">
    <source>
        <dbReference type="Proteomes" id="UP000199701"/>
    </source>
</evidence>
<reference evidence="2 3" key="1">
    <citation type="submission" date="2016-10" db="EMBL/GenBank/DDBJ databases">
        <authorList>
            <person name="de Groot N.N."/>
        </authorList>
    </citation>
    <scope>NUCLEOTIDE SEQUENCE [LARGE SCALE GENOMIC DNA]</scope>
    <source>
        <strain evidence="2 3">DSM 9179</strain>
    </source>
</reference>
<keyword evidence="1" id="KW-0175">Coiled coil</keyword>
<feature type="coiled-coil region" evidence="1">
    <location>
        <begin position="14"/>
        <end position="41"/>
    </location>
</feature>
<dbReference type="Proteomes" id="UP000199701">
    <property type="component" value="Unassembled WGS sequence"/>
</dbReference>
<dbReference type="InterPro" id="IPR011008">
    <property type="entry name" value="Dimeric_a/b-barrel"/>
</dbReference>
<dbReference type="SUPFAM" id="SSF54909">
    <property type="entry name" value="Dimeric alpha+beta barrel"/>
    <property type="match status" value="1"/>
</dbReference>
<accession>A0A1I0RQ79</accession>
<gene>
    <name evidence="2" type="ORF">SAMN05421659_12049</name>
</gene>